<feature type="compositionally biased region" description="Basic and acidic residues" evidence="1">
    <location>
        <begin position="15"/>
        <end position="40"/>
    </location>
</feature>
<proteinExistence type="predicted"/>
<accession>A0A6J7EQP2</accession>
<organism evidence="2">
    <name type="scientific">freshwater metagenome</name>
    <dbReference type="NCBI Taxonomy" id="449393"/>
    <lineage>
        <taxon>unclassified sequences</taxon>
        <taxon>metagenomes</taxon>
        <taxon>ecological metagenomes</taxon>
    </lineage>
</organism>
<sequence length="216" mass="23694">MADGEHVLDALGPCKRNEQESTRKAGKTDVGEEPADHAEEATTVVALREAEPARLDLDRFGGIGGVARATAGALWGLENEGELARDWLAAIGPHEPRDEVAAGGQPSLFEHPHLERRAVVERDRLADVQQFLVCVLQLDHGLDIRQDRREVEDDLRRGGSEGRAVGRGGGDDRDRPGGWCLGIRGRAEAERTEQQCEQSSQQQEERVTTMHGTPER</sequence>
<feature type="compositionally biased region" description="Basic and acidic residues" evidence="1">
    <location>
        <begin position="151"/>
        <end position="160"/>
    </location>
</feature>
<protein>
    <submittedName>
        <fullName evidence="2">Unannotated protein</fullName>
    </submittedName>
</protein>
<reference evidence="2" key="1">
    <citation type="submission" date="2020-05" db="EMBL/GenBank/DDBJ databases">
        <authorList>
            <person name="Chiriac C."/>
            <person name="Salcher M."/>
            <person name="Ghai R."/>
            <person name="Kavagutti S V."/>
        </authorList>
    </citation>
    <scope>NUCLEOTIDE SEQUENCE</scope>
</reference>
<dbReference type="EMBL" id="CAFBLR010000156">
    <property type="protein sequence ID" value="CAB4881763.1"/>
    <property type="molecule type" value="Genomic_DNA"/>
</dbReference>
<feature type="compositionally biased region" description="Basic and acidic residues" evidence="1">
    <location>
        <begin position="185"/>
        <end position="194"/>
    </location>
</feature>
<feature type="compositionally biased region" description="Basic and acidic residues" evidence="1">
    <location>
        <begin position="203"/>
        <end position="216"/>
    </location>
</feature>
<name>A0A6J7EQP2_9ZZZZ</name>
<gene>
    <name evidence="2" type="ORF">UFOPK3417_01436</name>
</gene>
<evidence type="ECO:0000256" key="1">
    <source>
        <dbReference type="SAM" id="MobiDB-lite"/>
    </source>
</evidence>
<feature type="region of interest" description="Disordered" evidence="1">
    <location>
        <begin position="1"/>
        <end position="40"/>
    </location>
</feature>
<evidence type="ECO:0000313" key="2">
    <source>
        <dbReference type="EMBL" id="CAB4881763.1"/>
    </source>
</evidence>
<feature type="region of interest" description="Disordered" evidence="1">
    <location>
        <begin position="151"/>
        <end position="216"/>
    </location>
</feature>
<dbReference type="AlphaFoldDB" id="A0A6J7EQP2"/>